<proteinExistence type="predicted"/>
<dbReference type="Proteomes" id="UP000189370">
    <property type="component" value="Unassembled WGS sequence"/>
</dbReference>
<protein>
    <submittedName>
        <fullName evidence="3">Uncharacterized protein</fullName>
    </submittedName>
</protein>
<dbReference type="Pfam" id="PF26071">
    <property type="entry name" value="DUF8028"/>
    <property type="match status" value="1"/>
</dbReference>
<evidence type="ECO:0000313" key="3">
    <source>
        <dbReference type="EMBL" id="OLZ42616.1"/>
    </source>
</evidence>
<keyword evidence="4" id="KW-1185">Reference proteome</keyword>
<gene>
    <name evidence="3" type="ORF">A6E15_03080</name>
</gene>
<dbReference type="EMBL" id="LWLN01000001">
    <property type="protein sequence ID" value="OLZ42616.1"/>
    <property type="molecule type" value="Genomic_DNA"/>
</dbReference>
<feature type="transmembrane region" description="Helical" evidence="2">
    <location>
        <begin position="69"/>
        <end position="86"/>
    </location>
</feature>
<feature type="compositionally biased region" description="Basic and acidic residues" evidence="1">
    <location>
        <begin position="7"/>
        <end position="27"/>
    </location>
</feature>
<keyword evidence="2" id="KW-1133">Transmembrane helix</keyword>
<keyword evidence="2" id="KW-0472">Membrane</keyword>
<dbReference type="InterPro" id="IPR058341">
    <property type="entry name" value="DUF8028"/>
</dbReference>
<accession>A0A1S8B191</accession>
<feature type="region of interest" description="Disordered" evidence="1">
    <location>
        <begin position="1"/>
        <end position="27"/>
    </location>
</feature>
<feature type="transmembrane region" description="Helical" evidence="2">
    <location>
        <begin position="43"/>
        <end position="63"/>
    </location>
</feature>
<comment type="caution">
    <text evidence="3">The sequence shown here is derived from an EMBL/GenBank/DDBJ whole genome shotgun (WGS) entry which is preliminary data.</text>
</comment>
<reference evidence="4" key="1">
    <citation type="submission" date="2016-04" db="EMBL/GenBank/DDBJ databases">
        <authorList>
            <person name="Chen S.-C."/>
            <person name="Lai M.-C."/>
        </authorList>
    </citation>
    <scope>NUCLEOTIDE SEQUENCE [LARGE SCALE GENOMIC DNA]</scope>
    <source>
        <strain evidence="4">AB14</strain>
    </source>
</reference>
<evidence type="ECO:0000256" key="2">
    <source>
        <dbReference type="SAM" id="Phobius"/>
    </source>
</evidence>
<keyword evidence="2" id="KW-0812">Transmembrane</keyword>
<dbReference type="RefSeq" id="WP_076148167.1">
    <property type="nucleotide sequence ID" value="NZ_LWLN01000001.1"/>
</dbReference>
<dbReference type="OrthoDB" id="340775at2157"/>
<dbReference type="STRING" id="301967.A6E15_03080"/>
<dbReference type="AlphaFoldDB" id="A0A1S8B191"/>
<evidence type="ECO:0000313" key="4">
    <source>
        <dbReference type="Proteomes" id="UP000189370"/>
    </source>
</evidence>
<sequence length="91" mass="9541">MASPPSLDDRRSAGSNVSDDRPDEDHGVLERAVPRLATPIRAVGFWAAIVLPAAYLPLLATGLSSGLEGGLFLGLLAGNLLALYVGHAHRR</sequence>
<name>A0A1S8B191_9EURY</name>
<evidence type="ECO:0000256" key="1">
    <source>
        <dbReference type="SAM" id="MobiDB-lite"/>
    </source>
</evidence>
<organism evidence="3 4">
    <name type="scientific">Natrinema saccharevitans</name>
    <dbReference type="NCBI Taxonomy" id="301967"/>
    <lineage>
        <taxon>Archaea</taxon>
        <taxon>Methanobacteriati</taxon>
        <taxon>Methanobacteriota</taxon>
        <taxon>Stenosarchaea group</taxon>
        <taxon>Halobacteria</taxon>
        <taxon>Halobacteriales</taxon>
        <taxon>Natrialbaceae</taxon>
        <taxon>Natrinema</taxon>
    </lineage>
</organism>